<sequence length="139" mass="14964">MAETVKGIVSVRQGTVTRAVTKGGTVRRELFVNGADGLTKDSDIISAIESFAGRKEVCQVRGPLRKAYGGDNNATVEFDEDIAMRLIRIGSLRWDLYPAQLKKKSASSGATSAWSTDTVGPNAKRRTQGCIRCSAEVTL</sequence>
<organism evidence="1 2">
    <name type="scientific">Diabrotica balteata</name>
    <name type="common">Banded cucumber beetle</name>
    <dbReference type="NCBI Taxonomy" id="107213"/>
    <lineage>
        <taxon>Eukaryota</taxon>
        <taxon>Metazoa</taxon>
        <taxon>Ecdysozoa</taxon>
        <taxon>Arthropoda</taxon>
        <taxon>Hexapoda</taxon>
        <taxon>Insecta</taxon>
        <taxon>Pterygota</taxon>
        <taxon>Neoptera</taxon>
        <taxon>Endopterygota</taxon>
        <taxon>Coleoptera</taxon>
        <taxon>Polyphaga</taxon>
        <taxon>Cucujiformia</taxon>
        <taxon>Chrysomeloidea</taxon>
        <taxon>Chrysomelidae</taxon>
        <taxon>Galerucinae</taxon>
        <taxon>Diabroticina</taxon>
        <taxon>Diabroticites</taxon>
        <taxon>Diabrotica</taxon>
    </lineage>
</organism>
<dbReference type="AlphaFoldDB" id="A0A9N9T2T8"/>
<dbReference type="EMBL" id="OU898280">
    <property type="protein sequence ID" value="CAG9834472.1"/>
    <property type="molecule type" value="Genomic_DNA"/>
</dbReference>
<name>A0A9N9T2T8_DIABA</name>
<accession>A0A9N9T2T8</accession>
<reference evidence="1" key="1">
    <citation type="submission" date="2022-01" db="EMBL/GenBank/DDBJ databases">
        <authorList>
            <person name="King R."/>
        </authorList>
    </citation>
    <scope>NUCLEOTIDE SEQUENCE</scope>
</reference>
<keyword evidence="2" id="KW-1185">Reference proteome</keyword>
<evidence type="ECO:0000313" key="1">
    <source>
        <dbReference type="EMBL" id="CAG9834472.1"/>
    </source>
</evidence>
<proteinExistence type="predicted"/>
<dbReference type="Proteomes" id="UP001153709">
    <property type="component" value="Chromosome 5"/>
</dbReference>
<evidence type="ECO:0000313" key="2">
    <source>
        <dbReference type="Proteomes" id="UP001153709"/>
    </source>
</evidence>
<gene>
    <name evidence="1" type="ORF">DIABBA_LOCUS7770</name>
</gene>
<protein>
    <submittedName>
        <fullName evidence="1">Uncharacterized protein</fullName>
    </submittedName>
</protein>